<evidence type="ECO:0000313" key="1">
    <source>
        <dbReference type="EMBL" id="ANJ00419.1"/>
    </source>
</evidence>
<sequence>MKNAPYTKINASPTEFAHVANTTAIQVINAKYRNSTINGVLELANGKDSFQIHGSKLCAKAKLGWFGMEFKKGFRLIELNMAQVKVLQNYTGNVIAKLA</sequence>
<dbReference type="OrthoDB" id="9133313at2"/>
<evidence type="ECO:0000313" key="2">
    <source>
        <dbReference type="Proteomes" id="UP000078463"/>
    </source>
</evidence>
<name>A0A191UHC7_9BURK</name>
<protein>
    <submittedName>
        <fullName evidence="1">Uncharacterized protein</fullName>
    </submittedName>
</protein>
<dbReference type="RefSeq" id="WP_068949417.1">
    <property type="nucleotide sequence ID" value="NZ_CP015922.1"/>
</dbReference>
<dbReference type="KEGG" id="pwu:A8O14_10240"/>
<gene>
    <name evidence="1" type="ORF">A8O14_10240</name>
</gene>
<accession>A0A191UHC7</accession>
<organism evidence="1 2">
    <name type="scientific">Polynucleobacter wuianus</name>
    <dbReference type="NCBI Taxonomy" id="1743168"/>
    <lineage>
        <taxon>Bacteria</taxon>
        <taxon>Pseudomonadati</taxon>
        <taxon>Pseudomonadota</taxon>
        <taxon>Betaproteobacteria</taxon>
        <taxon>Burkholderiales</taxon>
        <taxon>Burkholderiaceae</taxon>
        <taxon>Polynucleobacter</taxon>
    </lineage>
</organism>
<dbReference type="AlphaFoldDB" id="A0A191UHC7"/>
<dbReference type="EMBL" id="CP015922">
    <property type="protein sequence ID" value="ANJ00419.1"/>
    <property type="molecule type" value="Genomic_DNA"/>
</dbReference>
<dbReference type="Proteomes" id="UP000078463">
    <property type="component" value="Chromosome"/>
</dbReference>
<dbReference type="STRING" id="1743168.A8O14_10240"/>
<proteinExistence type="predicted"/>
<reference evidence="2" key="1">
    <citation type="submission" date="2016-05" db="EMBL/GenBank/DDBJ databases">
        <title>Polynucleobacter sp. QLW-P1FAT50C-4 genome.</title>
        <authorList>
            <person name="Hahn M.W."/>
        </authorList>
    </citation>
    <scope>NUCLEOTIDE SEQUENCE [LARGE SCALE GENOMIC DNA]</scope>
    <source>
        <strain evidence="2">QLW-P1FAT50C-4</strain>
    </source>
</reference>
<keyword evidence="2" id="KW-1185">Reference proteome</keyword>